<dbReference type="AlphaFoldDB" id="A0A9P4JWJ2"/>
<dbReference type="CDD" id="cd00167">
    <property type="entry name" value="SANT"/>
    <property type="match status" value="1"/>
</dbReference>
<comment type="caution">
    <text evidence="3">The sequence shown here is derived from an EMBL/GenBank/DDBJ whole genome shotgun (WGS) entry which is preliminary data.</text>
</comment>
<feature type="region of interest" description="Disordered" evidence="1">
    <location>
        <begin position="110"/>
        <end position="162"/>
    </location>
</feature>
<dbReference type="InterPro" id="IPR009057">
    <property type="entry name" value="Homeodomain-like_sf"/>
</dbReference>
<gene>
    <name evidence="3" type="ORF">CC78DRAFT_162215</name>
</gene>
<dbReference type="PROSITE" id="PS50090">
    <property type="entry name" value="MYB_LIKE"/>
    <property type="match status" value="1"/>
</dbReference>
<dbReference type="EMBL" id="ML986811">
    <property type="protein sequence ID" value="KAF2257933.1"/>
    <property type="molecule type" value="Genomic_DNA"/>
</dbReference>
<name>A0A9P4JWJ2_9PLEO</name>
<feature type="compositionally biased region" description="Polar residues" evidence="1">
    <location>
        <begin position="135"/>
        <end position="158"/>
    </location>
</feature>
<evidence type="ECO:0000259" key="2">
    <source>
        <dbReference type="PROSITE" id="PS50090"/>
    </source>
</evidence>
<evidence type="ECO:0000256" key="1">
    <source>
        <dbReference type="SAM" id="MobiDB-lite"/>
    </source>
</evidence>
<protein>
    <recommendedName>
        <fullName evidence="2">Myb-like domain-containing protein</fullName>
    </recommendedName>
</protein>
<sequence length="367" mass="40350">MINKVESEIRLPTIESTSCGSSSGSGGDTDDDRNGKHTTLLTRKRKRPPPVRSASHKRQSRGPNTTLKPSTTRTALPTRRQKLSLSQKKAVPGRVSDARLALAAQSSVCDTKRYGKDSSEGSGDQGRHRKGPKSIGSNQSSVWCPQSNAENPSSTTAPHANRGTRFSAKSVSTGQVQWHLSDVVFHSLSADMSFLTALFRTRRGTGILSTSYAVKLLENVVGHPTKLDITLKPLTPDTWFLMSLIDHISDGAGQGIGQLVPALPSLQVNRVDTTFPLDDGRLNDDVDGEILSDDCENGSDESEEYSSDVVDEPLGSRKNSRWSKEDDDQLRNWKKQGKSWDWICGRFPNRSRGALQVRWHTKLRSKS</sequence>
<proteinExistence type="predicted"/>
<feature type="region of interest" description="Disordered" evidence="1">
    <location>
        <begin position="1"/>
        <end position="93"/>
    </location>
</feature>
<dbReference type="InterPro" id="IPR001005">
    <property type="entry name" value="SANT/Myb"/>
</dbReference>
<reference evidence="4" key="1">
    <citation type="journal article" date="2020" name="Stud. Mycol.">
        <title>101 Dothideomycetes genomes: A test case for predicting lifestyles and emergence of pathogens.</title>
        <authorList>
            <person name="Haridas S."/>
            <person name="Albert R."/>
            <person name="Binder M."/>
            <person name="Bloem J."/>
            <person name="LaButti K."/>
            <person name="Salamov A."/>
            <person name="Andreopoulos B."/>
            <person name="Baker S."/>
            <person name="Barry K."/>
            <person name="Bills G."/>
            <person name="Bluhm B."/>
            <person name="Cannon C."/>
            <person name="Castanera R."/>
            <person name="Culley D."/>
            <person name="Daum C."/>
            <person name="Ezra D."/>
            <person name="Gonzalez J."/>
            <person name="Henrissat B."/>
            <person name="Kuo A."/>
            <person name="Liang C."/>
            <person name="Lipzen A."/>
            <person name="Lutzoni F."/>
            <person name="Magnuson J."/>
            <person name="Mondo S."/>
            <person name="Nolan M."/>
            <person name="Ohm R."/>
            <person name="Pangilinan J."/>
            <person name="Park H.-J."/>
            <person name="Ramirez L."/>
            <person name="Alfaro M."/>
            <person name="Sun H."/>
            <person name="Tritt A."/>
            <person name="Yoshinaga Y."/>
            <person name="Zwiers L.-H."/>
            <person name="Turgeon B."/>
            <person name="Goodwin S."/>
            <person name="Spatafora J."/>
            <person name="Crous P."/>
            <person name="Grigoriev I."/>
        </authorList>
    </citation>
    <scope>NUCLEOTIDE SEQUENCE [LARGE SCALE GENOMIC DNA]</scope>
    <source>
        <strain evidence="4">CBS 304.66</strain>
    </source>
</reference>
<feature type="compositionally biased region" description="Basic and acidic residues" evidence="1">
    <location>
        <begin position="110"/>
        <end position="119"/>
    </location>
</feature>
<feature type="domain" description="Myb-like" evidence="2">
    <location>
        <begin position="314"/>
        <end position="363"/>
    </location>
</feature>
<feature type="compositionally biased region" description="Basic residues" evidence="1">
    <location>
        <begin position="42"/>
        <end position="60"/>
    </location>
</feature>
<evidence type="ECO:0000313" key="3">
    <source>
        <dbReference type="EMBL" id="KAF2257933.1"/>
    </source>
</evidence>
<feature type="compositionally biased region" description="Acidic residues" evidence="1">
    <location>
        <begin position="285"/>
        <end position="311"/>
    </location>
</feature>
<dbReference type="SUPFAM" id="SSF46689">
    <property type="entry name" value="Homeodomain-like"/>
    <property type="match status" value="1"/>
</dbReference>
<accession>A0A9P4JWJ2</accession>
<organism evidence="3 4">
    <name type="scientific">Lojkania enalia</name>
    <dbReference type="NCBI Taxonomy" id="147567"/>
    <lineage>
        <taxon>Eukaryota</taxon>
        <taxon>Fungi</taxon>
        <taxon>Dikarya</taxon>
        <taxon>Ascomycota</taxon>
        <taxon>Pezizomycotina</taxon>
        <taxon>Dothideomycetes</taxon>
        <taxon>Pleosporomycetidae</taxon>
        <taxon>Pleosporales</taxon>
        <taxon>Pleosporales incertae sedis</taxon>
        <taxon>Lojkania</taxon>
    </lineage>
</organism>
<feature type="region of interest" description="Disordered" evidence="1">
    <location>
        <begin position="279"/>
        <end position="330"/>
    </location>
</feature>
<feature type="compositionally biased region" description="Polar residues" evidence="1">
    <location>
        <begin position="61"/>
        <end position="75"/>
    </location>
</feature>
<evidence type="ECO:0000313" key="4">
    <source>
        <dbReference type="Proteomes" id="UP000800093"/>
    </source>
</evidence>
<keyword evidence="4" id="KW-1185">Reference proteome</keyword>
<dbReference type="Proteomes" id="UP000800093">
    <property type="component" value="Unassembled WGS sequence"/>
</dbReference>
<dbReference type="OrthoDB" id="3800343at2759"/>